<evidence type="ECO:0000313" key="1">
    <source>
        <dbReference type="EMBL" id="SCF42063.1"/>
    </source>
</evidence>
<sequence>MTAAEIPDDNIAGAKEALPHVGISDISPTADEHSVRERLTRWLFTLMSPRGVDTAQAWENASEACRDIYRDVAAQLIEVVQRDPAAGRADLLPMLAAVDNALRNGSHMTGGNLAFELLCDRLGVDRDRLVFRPDWAATVPAAERG</sequence>
<accession>A0A1C5A9Z8</accession>
<dbReference type="Proteomes" id="UP000183585">
    <property type="component" value="Unassembled WGS sequence"/>
</dbReference>
<dbReference type="AlphaFoldDB" id="A0A1C5A9Z8"/>
<dbReference type="RefSeq" id="WP_074476835.1">
    <property type="nucleotide sequence ID" value="NZ_FMCT01000012.1"/>
</dbReference>
<evidence type="ECO:0000313" key="2">
    <source>
        <dbReference type="Proteomes" id="UP000183585"/>
    </source>
</evidence>
<organism evidence="1 2">
    <name type="scientific">Micromonospora carbonacea</name>
    <dbReference type="NCBI Taxonomy" id="47853"/>
    <lineage>
        <taxon>Bacteria</taxon>
        <taxon>Bacillati</taxon>
        <taxon>Actinomycetota</taxon>
        <taxon>Actinomycetes</taxon>
        <taxon>Micromonosporales</taxon>
        <taxon>Micromonosporaceae</taxon>
        <taxon>Micromonospora</taxon>
    </lineage>
</organism>
<dbReference type="EMBL" id="FMCT01000012">
    <property type="protein sequence ID" value="SCF42063.1"/>
    <property type="molecule type" value="Genomic_DNA"/>
</dbReference>
<proteinExistence type="predicted"/>
<keyword evidence="2" id="KW-1185">Reference proteome</keyword>
<protein>
    <submittedName>
        <fullName evidence="1">Uncharacterized protein</fullName>
    </submittedName>
</protein>
<name>A0A1C5A9Z8_9ACTN</name>
<gene>
    <name evidence="1" type="ORF">GA0070563_11233</name>
</gene>
<reference evidence="2" key="1">
    <citation type="submission" date="2016-06" db="EMBL/GenBank/DDBJ databases">
        <authorList>
            <person name="Varghese N."/>
            <person name="Submissions Spin"/>
        </authorList>
    </citation>
    <scope>NUCLEOTIDE SEQUENCE [LARGE SCALE GENOMIC DNA]</scope>
    <source>
        <strain evidence="2">DSM 43168</strain>
    </source>
</reference>